<dbReference type="PANTHER" id="PTHR47718">
    <property type="entry name" value="OS01G0519700 PROTEIN"/>
    <property type="match status" value="1"/>
</dbReference>
<accession>A0AAP0NC32</accession>
<keyword evidence="1" id="KW-0812">Transmembrane</keyword>
<comment type="caution">
    <text evidence="3">The sequence shown here is derived from an EMBL/GenBank/DDBJ whole genome shotgun (WGS) entry which is preliminary data.</text>
</comment>
<dbReference type="Proteomes" id="UP001415857">
    <property type="component" value="Unassembled WGS sequence"/>
</dbReference>
<reference evidence="3 4" key="1">
    <citation type="journal article" date="2024" name="Plant J.">
        <title>Genome sequences and population genomics reveal climatic adaptation and genomic divergence between two closely related sweetgum species.</title>
        <authorList>
            <person name="Xu W.Q."/>
            <person name="Ren C.Q."/>
            <person name="Zhang X.Y."/>
            <person name="Comes H.P."/>
            <person name="Liu X.H."/>
            <person name="Li Y.G."/>
            <person name="Kettle C.J."/>
            <person name="Jalonen R."/>
            <person name="Gaisberger H."/>
            <person name="Ma Y.Z."/>
            <person name="Qiu Y.X."/>
        </authorList>
    </citation>
    <scope>NUCLEOTIDE SEQUENCE [LARGE SCALE GENOMIC DNA]</scope>
    <source>
        <strain evidence="3">Hangzhou</strain>
    </source>
</reference>
<gene>
    <name evidence="3" type="ORF">L1049_000783</name>
</gene>
<evidence type="ECO:0000259" key="2">
    <source>
        <dbReference type="Pfam" id="PF10551"/>
    </source>
</evidence>
<feature type="domain" description="MULE transposase" evidence="2">
    <location>
        <begin position="11"/>
        <end position="105"/>
    </location>
</feature>
<evidence type="ECO:0000313" key="3">
    <source>
        <dbReference type="EMBL" id="KAK9269015.1"/>
    </source>
</evidence>
<organism evidence="3 4">
    <name type="scientific">Liquidambar formosana</name>
    <name type="common">Formosan gum</name>
    <dbReference type="NCBI Taxonomy" id="63359"/>
    <lineage>
        <taxon>Eukaryota</taxon>
        <taxon>Viridiplantae</taxon>
        <taxon>Streptophyta</taxon>
        <taxon>Embryophyta</taxon>
        <taxon>Tracheophyta</taxon>
        <taxon>Spermatophyta</taxon>
        <taxon>Magnoliopsida</taxon>
        <taxon>eudicotyledons</taxon>
        <taxon>Gunneridae</taxon>
        <taxon>Pentapetalae</taxon>
        <taxon>Saxifragales</taxon>
        <taxon>Altingiaceae</taxon>
        <taxon>Liquidambar</taxon>
    </lineage>
</organism>
<proteinExistence type="predicted"/>
<dbReference type="EMBL" id="JBBPBK010000015">
    <property type="protein sequence ID" value="KAK9269015.1"/>
    <property type="molecule type" value="Genomic_DNA"/>
</dbReference>
<dbReference type="InterPro" id="IPR018289">
    <property type="entry name" value="MULE_transposase_dom"/>
</dbReference>
<dbReference type="Pfam" id="PF10551">
    <property type="entry name" value="MULE"/>
    <property type="match status" value="1"/>
</dbReference>
<evidence type="ECO:0000313" key="4">
    <source>
        <dbReference type="Proteomes" id="UP001415857"/>
    </source>
</evidence>
<sequence length="174" mass="20285">MIINYSKFGDVVSFDTIYKINKEHRPFAVFVGFGYHRVIVVFGAALMYDETAESFTWLFETFLEAMSNKPPKTILIDQDAIMAKVVSKAMPYIFHKLCKWHILQNAIKNVNLISPKPRCIKGVLAYFMENVDDKEDFVADWEKMKDEYNVRGNKWLDTIFGLRGKWAHAYVRLA</sequence>
<keyword evidence="4" id="KW-1185">Reference proteome</keyword>
<evidence type="ECO:0000256" key="1">
    <source>
        <dbReference type="SAM" id="Phobius"/>
    </source>
</evidence>
<keyword evidence="1" id="KW-0472">Membrane</keyword>
<keyword evidence="1" id="KW-1133">Transmembrane helix</keyword>
<name>A0AAP0NC32_LIQFO</name>
<protein>
    <recommendedName>
        <fullName evidence="2">MULE transposase domain-containing protein</fullName>
    </recommendedName>
</protein>
<feature type="transmembrane region" description="Helical" evidence="1">
    <location>
        <begin position="27"/>
        <end position="48"/>
    </location>
</feature>
<dbReference type="PANTHER" id="PTHR47718:SF2">
    <property type="entry name" value="PROTEIN FAR1-RELATED SEQUENCE 5-LIKE"/>
    <property type="match status" value="1"/>
</dbReference>
<dbReference type="AlphaFoldDB" id="A0AAP0NC32"/>